<dbReference type="PANTHER" id="PTHR11089">
    <property type="entry name" value="GTP-BINDING PROTEIN-RELATED"/>
    <property type="match status" value="1"/>
</dbReference>
<feature type="region of interest" description="Disordered" evidence="3">
    <location>
        <begin position="130"/>
        <end position="157"/>
    </location>
</feature>
<protein>
    <submittedName>
        <fullName evidence="4">Uncharacterized protein</fullName>
    </submittedName>
</protein>
<gene>
    <name evidence="4" type="ORF">GSONMT00022546001</name>
</gene>
<evidence type="ECO:0000256" key="3">
    <source>
        <dbReference type="SAM" id="MobiDB-lite"/>
    </source>
</evidence>
<dbReference type="InterPro" id="IPR050755">
    <property type="entry name" value="TRAFAC_YlqF/YawG_RiboMat"/>
</dbReference>
<dbReference type="Gene3D" id="1.10.1580.10">
    <property type="match status" value="1"/>
</dbReference>
<evidence type="ECO:0000313" key="4">
    <source>
        <dbReference type="EMBL" id="CDQ80202.1"/>
    </source>
</evidence>
<dbReference type="Proteomes" id="UP000193380">
    <property type="component" value="Unassembled WGS sequence"/>
</dbReference>
<accession>A0A060XLV3</accession>
<evidence type="ECO:0000313" key="5">
    <source>
        <dbReference type="Proteomes" id="UP000193380"/>
    </source>
</evidence>
<organism evidence="4 5">
    <name type="scientific">Oncorhynchus mykiss</name>
    <name type="common">Rainbow trout</name>
    <name type="synonym">Salmo gairdneri</name>
    <dbReference type="NCBI Taxonomy" id="8022"/>
    <lineage>
        <taxon>Eukaryota</taxon>
        <taxon>Metazoa</taxon>
        <taxon>Chordata</taxon>
        <taxon>Craniata</taxon>
        <taxon>Vertebrata</taxon>
        <taxon>Euteleostomi</taxon>
        <taxon>Actinopterygii</taxon>
        <taxon>Neopterygii</taxon>
        <taxon>Teleostei</taxon>
        <taxon>Protacanthopterygii</taxon>
        <taxon>Salmoniformes</taxon>
        <taxon>Salmonidae</taxon>
        <taxon>Salmoninae</taxon>
        <taxon>Oncorhynchus</taxon>
    </lineage>
</organism>
<feature type="region of interest" description="Disordered" evidence="3">
    <location>
        <begin position="186"/>
        <end position="218"/>
    </location>
</feature>
<dbReference type="PaxDb" id="8022-A0A060XLV3"/>
<dbReference type="GO" id="GO:0005730">
    <property type="term" value="C:nucleolus"/>
    <property type="evidence" value="ECO:0007669"/>
    <property type="project" value="TreeGrafter"/>
</dbReference>
<dbReference type="AlphaFoldDB" id="A0A060XLV3"/>
<dbReference type="STRING" id="8022.A0A060XLV3"/>
<keyword evidence="2" id="KW-0342">GTP-binding</keyword>
<dbReference type="PANTHER" id="PTHR11089:SF9">
    <property type="entry name" value="NUCLEOLAR GTP-BINDING PROTEIN 2"/>
    <property type="match status" value="1"/>
</dbReference>
<name>A0A060XLV3_ONCMY</name>
<dbReference type="InterPro" id="IPR023179">
    <property type="entry name" value="GTP-bd_ortho_bundle_sf"/>
</dbReference>
<reference evidence="4" key="2">
    <citation type="submission" date="2014-03" db="EMBL/GenBank/DDBJ databases">
        <authorList>
            <person name="Genoscope - CEA"/>
        </authorList>
    </citation>
    <scope>NUCLEOTIDE SEQUENCE</scope>
</reference>
<dbReference type="EMBL" id="FR905565">
    <property type="protein sequence ID" value="CDQ80202.1"/>
    <property type="molecule type" value="Genomic_DNA"/>
</dbReference>
<dbReference type="GO" id="GO:0005525">
    <property type="term" value="F:GTP binding"/>
    <property type="evidence" value="ECO:0007669"/>
    <property type="project" value="UniProtKB-KW"/>
</dbReference>
<sequence length="218" mass="25775">MRMGKLLKGGEPDLPCVSKMVLNDWQRGRIPFFVKPPGCEGEHEVSNKMAGGQYCPLNLKCTHGLHASRFSTFLLKCVLALSPLDWCKHWLEARMYSQWRGHQKLQSVYRKKVQQRSRARWWRLQCRPSRRPSSSRNMSRCRRFSPTSGRTSARSMWRPSSTMKTWHPCRLTTSFSRTWKRKMEMKRRGMGRQQREMLSVPPPPQPVSLPRWRKKKFA</sequence>
<evidence type="ECO:0000256" key="2">
    <source>
        <dbReference type="ARBA" id="ARBA00023134"/>
    </source>
</evidence>
<feature type="compositionally biased region" description="Polar residues" evidence="3">
    <location>
        <begin position="146"/>
        <end position="157"/>
    </location>
</feature>
<keyword evidence="1" id="KW-0547">Nucleotide-binding</keyword>
<reference evidence="4" key="1">
    <citation type="journal article" date="2014" name="Nat. Commun.">
        <title>The rainbow trout genome provides novel insights into evolution after whole-genome duplication in vertebrates.</title>
        <authorList>
            <person name="Berthelot C."/>
            <person name="Brunet F."/>
            <person name="Chalopin D."/>
            <person name="Juanchich A."/>
            <person name="Bernard M."/>
            <person name="Noel B."/>
            <person name="Bento P."/>
            <person name="Da Silva C."/>
            <person name="Labadie K."/>
            <person name="Alberti A."/>
            <person name="Aury J.M."/>
            <person name="Louis A."/>
            <person name="Dehais P."/>
            <person name="Bardou P."/>
            <person name="Montfort J."/>
            <person name="Klopp C."/>
            <person name="Cabau C."/>
            <person name="Gaspin C."/>
            <person name="Thorgaard G.H."/>
            <person name="Boussaha M."/>
            <person name="Quillet E."/>
            <person name="Guyomard R."/>
            <person name="Galiana D."/>
            <person name="Bobe J."/>
            <person name="Volff J.N."/>
            <person name="Genet C."/>
            <person name="Wincker P."/>
            <person name="Jaillon O."/>
            <person name="Roest Crollius H."/>
            <person name="Guiguen Y."/>
        </authorList>
    </citation>
    <scope>NUCLEOTIDE SEQUENCE [LARGE SCALE GENOMIC DNA]</scope>
</reference>
<proteinExistence type="predicted"/>
<evidence type="ECO:0000256" key="1">
    <source>
        <dbReference type="ARBA" id="ARBA00022741"/>
    </source>
</evidence>